<dbReference type="EMBL" id="AP024086">
    <property type="protein sequence ID" value="BCL62025.1"/>
    <property type="molecule type" value="Genomic_DNA"/>
</dbReference>
<dbReference type="NCBIfam" id="TIGR02122">
    <property type="entry name" value="TRAP_TAXI"/>
    <property type="match status" value="1"/>
</dbReference>
<dbReference type="KEGG" id="dbk:DGMP_27180"/>
<sequence length="326" mass="36043">MKKSRKNLVPVLFVFFSILQINPVDTAARQKLVTIGTGSIAGVYYPCGVAIGTLANLQRKEHGLRFAVEATSGSRFNLKTVAEGELDFGFVQSDVQFQATKGTGSFERQGPVKSLRSVFSLSPEFLFLVTRVDASIKTIDDLPGKRVNIGNRGSGQAETFKKIMKIMGWNTKTFSEILRLKSNEQSRALCDDKVDAIIFTAADSSKSILDATKQCDTVFSTISGEKITTLLSRYPYYKKMTIPGKKYRGVPHDIQTIGVMTTLVTDADVPENIVYELVRAVFENFDTFKQKHPALTTLNKADMVKVGLYAPLHKGALKYFKEAGLL</sequence>
<dbReference type="AlphaFoldDB" id="A0A8D5FQS4"/>
<dbReference type="Pfam" id="PF16868">
    <property type="entry name" value="NMT1_3"/>
    <property type="match status" value="1"/>
</dbReference>
<evidence type="ECO:0000313" key="2">
    <source>
        <dbReference type="Proteomes" id="UP000826725"/>
    </source>
</evidence>
<evidence type="ECO:0000313" key="1">
    <source>
        <dbReference type="EMBL" id="BCL62025.1"/>
    </source>
</evidence>
<proteinExistence type="predicted"/>
<dbReference type="CDD" id="cd13568">
    <property type="entry name" value="PBP2_TAXI_TRAP_like_3"/>
    <property type="match status" value="1"/>
</dbReference>
<dbReference type="PANTHER" id="PTHR42941">
    <property type="entry name" value="SLL1037 PROTEIN"/>
    <property type="match status" value="1"/>
</dbReference>
<dbReference type="InterPro" id="IPR011852">
    <property type="entry name" value="TRAP_TAXI"/>
</dbReference>
<dbReference type="RefSeq" id="WP_228854429.1">
    <property type="nucleotide sequence ID" value="NZ_AP024086.1"/>
</dbReference>
<reference evidence="1" key="1">
    <citation type="submission" date="2020-09" db="EMBL/GenBank/DDBJ databases">
        <title>Desulfogranum mesoprofundum gen. nov., sp. nov., a novel mesophilic, sulfate-reducing chemolithoautotroph isolated from a deep-sea hydrothermal vent chimney in the Suiyo Seamount.</title>
        <authorList>
            <person name="Hashimoto Y."/>
            <person name="Nakagawa S."/>
        </authorList>
    </citation>
    <scope>NUCLEOTIDE SEQUENCE</scope>
    <source>
        <strain evidence="1">KT2</strain>
    </source>
</reference>
<organism evidence="1 2">
    <name type="scientific">Desulfomarina profundi</name>
    <dbReference type="NCBI Taxonomy" id="2772557"/>
    <lineage>
        <taxon>Bacteria</taxon>
        <taxon>Pseudomonadati</taxon>
        <taxon>Thermodesulfobacteriota</taxon>
        <taxon>Desulfobulbia</taxon>
        <taxon>Desulfobulbales</taxon>
        <taxon>Desulfobulbaceae</taxon>
        <taxon>Desulfomarina</taxon>
    </lineage>
</organism>
<dbReference type="PANTHER" id="PTHR42941:SF1">
    <property type="entry name" value="SLL1037 PROTEIN"/>
    <property type="match status" value="1"/>
</dbReference>
<dbReference type="Proteomes" id="UP000826725">
    <property type="component" value="Chromosome"/>
</dbReference>
<keyword evidence="2" id="KW-1185">Reference proteome</keyword>
<accession>A0A8D5FQS4</accession>
<gene>
    <name evidence="1" type="ORF">DGMP_27180</name>
</gene>
<name>A0A8D5FQS4_9BACT</name>
<protein>
    <submittedName>
        <fullName evidence="1">C4-dicarboxylate ABC transporter substrate-binding protein</fullName>
    </submittedName>
</protein>